<dbReference type="RefSeq" id="XP_005793305.1">
    <property type="nucleotide sequence ID" value="XM_005793248.1"/>
</dbReference>
<feature type="region of interest" description="Disordered" evidence="1">
    <location>
        <begin position="74"/>
        <end position="114"/>
    </location>
</feature>
<accession>A0A0D3KYP1</accession>
<sequence>MLIDAAARSRRRSNVHLEGQQMMASPHQAPTADDAAASVDLANRREHDDCKAAEATEIEAPAAVRYIHVSIAATPHPPRGSSPGFSLRAPPQGDWTTNPLMNERKPESKFDSSKAVSKVGGANWFGALSGAEGGAGGDGGKACGEASDGSDSPPYTPSGTPLSPKNRAKKPSLDSPRCGPGRLCQPHLLSIFIAFLAAVGMGGGGAAALNIGNNFLSTGRDVESRPTMAACYASCEHYEPTPPWAEKKKGCLTPGCARATSDPAEQGRDEGLSCDDLYFVSGSTGRVRPCMEDTRKAFVPGMTTYLPWQWRQCGGTLVLETDPNAANARPTMAR</sequence>
<dbReference type="KEGG" id="ehx:EMIHUDRAFT_454115"/>
<dbReference type="EnsemblProtists" id="EOD40876">
    <property type="protein sequence ID" value="EOD40876"/>
    <property type="gene ID" value="EMIHUDRAFT_454115"/>
</dbReference>
<feature type="compositionally biased region" description="Basic and acidic residues" evidence="1">
    <location>
        <begin position="102"/>
        <end position="112"/>
    </location>
</feature>
<dbReference type="Proteomes" id="UP000013827">
    <property type="component" value="Unassembled WGS sequence"/>
</dbReference>
<protein>
    <submittedName>
        <fullName evidence="3">Uncharacterized protein</fullName>
    </submittedName>
</protein>
<reference evidence="4" key="1">
    <citation type="journal article" date="2013" name="Nature">
        <title>Pan genome of the phytoplankton Emiliania underpins its global distribution.</title>
        <authorList>
            <person name="Read B.A."/>
            <person name="Kegel J."/>
            <person name="Klute M.J."/>
            <person name="Kuo A."/>
            <person name="Lefebvre S.C."/>
            <person name="Maumus F."/>
            <person name="Mayer C."/>
            <person name="Miller J."/>
            <person name="Monier A."/>
            <person name="Salamov A."/>
            <person name="Young J."/>
            <person name="Aguilar M."/>
            <person name="Claverie J.M."/>
            <person name="Frickenhaus S."/>
            <person name="Gonzalez K."/>
            <person name="Herman E.K."/>
            <person name="Lin Y.C."/>
            <person name="Napier J."/>
            <person name="Ogata H."/>
            <person name="Sarno A.F."/>
            <person name="Shmutz J."/>
            <person name="Schroeder D."/>
            <person name="de Vargas C."/>
            <person name="Verret F."/>
            <person name="von Dassow P."/>
            <person name="Valentin K."/>
            <person name="Van de Peer Y."/>
            <person name="Wheeler G."/>
            <person name="Dacks J.B."/>
            <person name="Delwiche C.F."/>
            <person name="Dyhrman S.T."/>
            <person name="Glockner G."/>
            <person name="John U."/>
            <person name="Richards T."/>
            <person name="Worden A.Z."/>
            <person name="Zhang X."/>
            <person name="Grigoriev I.V."/>
            <person name="Allen A.E."/>
            <person name="Bidle K."/>
            <person name="Borodovsky M."/>
            <person name="Bowler C."/>
            <person name="Brownlee C."/>
            <person name="Cock J.M."/>
            <person name="Elias M."/>
            <person name="Gladyshev V.N."/>
            <person name="Groth M."/>
            <person name="Guda C."/>
            <person name="Hadaegh A."/>
            <person name="Iglesias-Rodriguez M.D."/>
            <person name="Jenkins J."/>
            <person name="Jones B.M."/>
            <person name="Lawson T."/>
            <person name="Leese F."/>
            <person name="Lindquist E."/>
            <person name="Lobanov A."/>
            <person name="Lomsadze A."/>
            <person name="Malik S.B."/>
            <person name="Marsh M.E."/>
            <person name="Mackinder L."/>
            <person name="Mock T."/>
            <person name="Mueller-Roeber B."/>
            <person name="Pagarete A."/>
            <person name="Parker M."/>
            <person name="Probert I."/>
            <person name="Quesneville H."/>
            <person name="Raines C."/>
            <person name="Rensing S.A."/>
            <person name="Riano-Pachon D.M."/>
            <person name="Richier S."/>
            <person name="Rokitta S."/>
            <person name="Shiraiwa Y."/>
            <person name="Soanes D.M."/>
            <person name="van der Giezen M."/>
            <person name="Wahlund T.M."/>
            <person name="Williams B."/>
            <person name="Wilson W."/>
            <person name="Wolfe G."/>
            <person name="Wurch L.L."/>
        </authorList>
    </citation>
    <scope>NUCLEOTIDE SEQUENCE</scope>
</reference>
<reference evidence="3" key="2">
    <citation type="submission" date="2024-10" db="UniProtKB">
        <authorList>
            <consortium name="EnsemblProtists"/>
        </authorList>
    </citation>
    <scope>IDENTIFICATION</scope>
</reference>
<feature type="region of interest" description="Disordered" evidence="1">
    <location>
        <begin position="1"/>
        <end position="32"/>
    </location>
</feature>
<name>A0A0D3KYP1_EMIH1</name>
<dbReference type="GeneID" id="17286146"/>
<organism evidence="3 4">
    <name type="scientific">Emiliania huxleyi (strain CCMP1516)</name>
    <dbReference type="NCBI Taxonomy" id="280463"/>
    <lineage>
        <taxon>Eukaryota</taxon>
        <taxon>Haptista</taxon>
        <taxon>Haptophyta</taxon>
        <taxon>Prymnesiophyceae</taxon>
        <taxon>Isochrysidales</taxon>
        <taxon>Noelaerhabdaceae</taxon>
        <taxon>Emiliania</taxon>
    </lineage>
</organism>
<keyword evidence="4" id="KW-1185">Reference proteome</keyword>
<evidence type="ECO:0000256" key="2">
    <source>
        <dbReference type="SAM" id="Phobius"/>
    </source>
</evidence>
<evidence type="ECO:0000256" key="1">
    <source>
        <dbReference type="SAM" id="MobiDB-lite"/>
    </source>
</evidence>
<proteinExistence type="predicted"/>
<evidence type="ECO:0000313" key="3">
    <source>
        <dbReference type="EnsemblProtists" id="EOD40876"/>
    </source>
</evidence>
<dbReference type="PaxDb" id="2903-EOD40876"/>
<keyword evidence="2" id="KW-0472">Membrane</keyword>
<dbReference type="HOGENOM" id="CLU_832691_0_0_1"/>
<evidence type="ECO:0000313" key="4">
    <source>
        <dbReference type="Proteomes" id="UP000013827"/>
    </source>
</evidence>
<dbReference type="AlphaFoldDB" id="A0A0D3KYP1"/>
<feature type="transmembrane region" description="Helical" evidence="2">
    <location>
        <begin position="188"/>
        <end position="211"/>
    </location>
</feature>
<feature type="region of interest" description="Disordered" evidence="1">
    <location>
        <begin position="134"/>
        <end position="178"/>
    </location>
</feature>
<keyword evidence="2" id="KW-0812">Transmembrane</keyword>
<keyword evidence="2" id="KW-1133">Transmembrane helix</keyword>